<keyword evidence="2" id="KW-1185">Reference proteome</keyword>
<evidence type="ECO:0000313" key="2">
    <source>
        <dbReference type="Proteomes" id="UP000582837"/>
    </source>
</evidence>
<comment type="caution">
    <text evidence="1">The sequence shown here is derived from an EMBL/GenBank/DDBJ whole genome shotgun (WGS) entry which is preliminary data.</text>
</comment>
<dbReference type="Proteomes" id="UP000582837">
    <property type="component" value="Unassembled WGS sequence"/>
</dbReference>
<evidence type="ECO:0000313" key="1">
    <source>
        <dbReference type="EMBL" id="MBB6072723.1"/>
    </source>
</evidence>
<protein>
    <recommendedName>
        <fullName evidence="3">DUF4157 domain-containing protein</fullName>
    </recommendedName>
</protein>
<organism evidence="1 2">
    <name type="scientific">Longimicrobium terrae</name>
    <dbReference type="NCBI Taxonomy" id="1639882"/>
    <lineage>
        <taxon>Bacteria</taxon>
        <taxon>Pseudomonadati</taxon>
        <taxon>Gemmatimonadota</taxon>
        <taxon>Longimicrobiia</taxon>
        <taxon>Longimicrobiales</taxon>
        <taxon>Longimicrobiaceae</taxon>
        <taxon>Longimicrobium</taxon>
    </lineage>
</organism>
<reference evidence="1 2" key="1">
    <citation type="submission" date="2020-08" db="EMBL/GenBank/DDBJ databases">
        <title>Genomic Encyclopedia of Type Strains, Phase IV (KMG-IV): sequencing the most valuable type-strain genomes for metagenomic binning, comparative biology and taxonomic classification.</title>
        <authorList>
            <person name="Goeker M."/>
        </authorList>
    </citation>
    <scope>NUCLEOTIDE SEQUENCE [LARGE SCALE GENOMIC DNA]</scope>
    <source>
        <strain evidence="1 2">DSM 29007</strain>
    </source>
</reference>
<dbReference type="RefSeq" id="WP_170038791.1">
    <property type="nucleotide sequence ID" value="NZ_JABDTL010000002.1"/>
</dbReference>
<gene>
    <name evidence="1" type="ORF">HNQ61_004386</name>
</gene>
<dbReference type="EMBL" id="JACHIA010000017">
    <property type="protein sequence ID" value="MBB6072723.1"/>
    <property type="molecule type" value="Genomic_DNA"/>
</dbReference>
<accession>A0A841H430</accession>
<sequence>MRLWSRALDRVLGPPVPPDELPCAVPPGVTVRRGHLVPRVGGWFMGGSRRAAGAVTFGRTILANPDTPLTDDLIVHELVHVEQWKDPLFALKYCAQWMRHGYRQNPYEVEAYERQARFAARRGPLPPRNP</sequence>
<name>A0A841H430_9BACT</name>
<dbReference type="AlphaFoldDB" id="A0A841H430"/>
<evidence type="ECO:0008006" key="3">
    <source>
        <dbReference type="Google" id="ProtNLM"/>
    </source>
</evidence>
<proteinExistence type="predicted"/>